<keyword evidence="4" id="KW-1185">Reference proteome</keyword>
<comment type="caution">
    <text evidence="3">The sequence shown here is derived from an EMBL/GenBank/DDBJ whole genome shotgun (WGS) entry which is preliminary data.</text>
</comment>
<name>A0A4R6UPF2_9BURK</name>
<keyword evidence="1" id="KW-0175">Coiled coil</keyword>
<dbReference type="OrthoDB" id="8895482at2"/>
<feature type="coiled-coil region" evidence="1">
    <location>
        <begin position="121"/>
        <end position="155"/>
    </location>
</feature>
<dbReference type="AlphaFoldDB" id="A0A4R6UPF2"/>
<evidence type="ECO:0000313" key="3">
    <source>
        <dbReference type="EMBL" id="TDQ45124.1"/>
    </source>
</evidence>
<feature type="region of interest" description="Disordered" evidence="2">
    <location>
        <begin position="76"/>
        <end position="99"/>
    </location>
</feature>
<gene>
    <name evidence="3" type="ORF">DFR43_10124</name>
</gene>
<organism evidence="3 4">
    <name type="scientific">Tepidicella xavieri</name>
    <dbReference type="NCBI Taxonomy" id="360241"/>
    <lineage>
        <taxon>Bacteria</taxon>
        <taxon>Pseudomonadati</taxon>
        <taxon>Pseudomonadota</taxon>
        <taxon>Betaproteobacteria</taxon>
        <taxon>Burkholderiales</taxon>
        <taxon>Tepidicella</taxon>
    </lineage>
</organism>
<evidence type="ECO:0000256" key="1">
    <source>
        <dbReference type="SAM" id="Coils"/>
    </source>
</evidence>
<proteinExistence type="predicted"/>
<dbReference type="EMBL" id="SNYL01000001">
    <property type="protein sequence ID" value="TDQ45124.1"/>
    <property type="molecule type" value="Genomic_DNA"/>
</dbReference>
<accession>A0A4R6UPF2</accession>
<protein>
    <submittedName>
        <fullName evidence="3">Uncharacterized protein DUF4124</fullName>
    </submittedName>
</protein>
<dbReference type="RefSeq" id="WP_133595343.1">
    <property type="nucleotide sequence ID" value="NZ_SNYL01000001.1"/>
</dbReference>
<evidence type="ECO:0000313" key="4">
    <source>
        <dbReference type="Proteomes" id="UP000295510"/>
    </source>
</evidence>
<dbReference type="Proteomes" id="UP000295510">
    <property type="component" value="Unassembled WGS sequence"/>
</dbReference>
<evidence type="ECO:0000256" key="2">
    <source>
        <dbReference type="SAM" id="MobiDB-lite"/>
    </source>
</evidence>
<reference evidence="3 4" key="1">
    <citation type="submission" date="2019-03" db="EMBL/GenBank/DDBJ databases">
        <title>Genomic Encyclopedia of Type Strains, Phase IV (KMG-IV): sequencing the most valuable type-strain genomes for metagenomic binning, comparative biology and taxonomic classification.</title>
        <authorList>
            <person name="Goeker M."/>
        </authorList>
    </citation>
    <scope>NUCLEOTIDE SEQUENCE [LARGE SCALE GENOMIC DNA]</scope>
    <source>
        <strain evidence="3 4">DSM 19605</strain>
    </source>
</reference>
<sequence>MIPSRSRFRWLIGCTLVLGVWGLAQGGGIYTCVDAKGRRLTSDRLITECLDREQYELNPSGTVRRVIPPSLTAEERARAEARQRAEADARTRAAEERRKEQAMLIRYPSPDAHQHARTEALRQVQAVIETGQRREQELEKQRQAILAELEFYQRDPSRAPQWLQQRQLDNQQQIAAQRAFLDDQRREIERINQRFDEELAVLQRLWKERDQAQR</sequence>